<dbReference type="SUPFAM" id="SSF63501">
    <property type="entry name" value="Frizzled cysteine-rich domain"/>
    <property type="match status" value="1"/>
</dbReference>
<reference evidence="1 2" key="1">
    <citation type="journal article" date="2015" name="Genome Biol. Evol.">
        <title>Comparative Genomics of a Bacterivorous Green Alga Reveals Evolutionary Causalities and Consequences of Phago-Mixotrophic Mode of Nutrition.</title>
        <authorList>
            <person name="Burns J.A."/>
            <person name="Paasch A."/>
            <person name="Narechania A."/>
            <person name="Kim E."/>
        </authorList>
    </citation>
    <scope>NUCLEOTIDE SEQUENCE [LARGE SCALE GENOMIC DNA]</scope>
    <source>
        <strain evidence="1 2">PLY_AMNH</strain>
    </source>
</reference>
<name>A0AAE0GG56_9CHLO</name>
<dbReference type="EMBL" id="LGRX02006105">
    <property type="protein sequence ID" value="KAK3277438.1"/>
    <property type="molecule type" value="Genomic_DNA"/>
</dbReference>
<dbReference type="AlphaFoldDB" id="A0AAE0GG56"/>
<dbReference type="Pfam" id="PF12929">
    <property type="entry name" value="Mid1"/>
    <property type="match status" value="1"/>
</dbReference>
<accession>A0AAE0GG56</accession>
<dbReference type="GO" id="GO:0098703">
    <property type="term" value="P:calcium ion import across plasma membrane"/>
    <property type="evidence" value="ECO:0007669"/>
    <property type="project" value="InterPro"/>
</dbReference>
<dbReference type="PANTHER" id="PTHR39142">
    <property type="entry name" value="MID1P"/>
    <property type="match status" value="1"/>
</dbReference>
<dbReference type="InterPro" id="IPR024338">
    <property type="entry name" value="MID1/Yam8"/>
</dbReference>
<evidence type="ECO:0000313" key="1">
    <source>
        <dbReference type="EMBL" id="KAK3277438.1"/>
    </source>
</evidence>
<organism evidence="1 2">
    <name type="scientific">Cymbomonas tetramitiformis</name>
    <dbReference type="NCBI Taxonomy" id="36881"/>
    <lineage>
        <taxon>Eukaryota</taxon>
        <taxon>Viridiplantae</taxon>
        <taxon>Chlorophyta</taxon>
        <taxon>Pyramimonadophyceae</taxon>
        <taxon>Pyramimonadales</taxon>
        <taxon>Pyramimonadaceae</taxon>
        <taxon>Cymbomonas</taxon>
    </lineage>
</organism>
<dbReference type="PANTHER" id="PTHR39142:SF1">
    <property type="entry name" value="AEL197CP"/>
    <property type="match status" value="1"/>
</dbReference>
<dbReference type="Proteomes" id="UP001190700">
    <property type="component" value="Unassembled WGS sequence"/>
</dbReference>
<dbReference type="Gene3D" id="1.10.2000.10">
    <property type="entry name" value="Frizzled cysteine-rich domain"/>
    <property type="match status" value="1"/>
</dbReference>
<protein>
    <recommendedName>
        <fullName evidence="3">FZ domain-containing protein</fullName>
    </recommendedName>
</protein>
<proteinExistence type="predicted"/>
<dbReference type="InterPro" id="IPR036790">
    <property type="entry name" value="Frizzled_dom_sf"/>
</dbReference>
<keyword evidence="2" id="KW-1185">Reference proteome</keyword>
<evidence type="ECO:0008006" key="3">
    <source>
        <dbReference type="Google" id="ProtNLM"/>
    </source>
</evidence>
<sequence>MIGLLCATVRPDNYSCTHLAPAVCERDRKDKKVLDTWTCTDQQCRTLQTNDTWFCYGEGAPLLDYPVRVQAPEEGATWGQKEDNYAACVHARLSELVSRTNCRDYRHYTCEDCVLAYKLWLCAVIFPRCQDGLDPEASLVKPCHAVCNNVIRRCTSSFNFFCPKEEIDYENYDAENIVCNTMGLDEEILKNG</sequence>
<dbReference type="GO" id="GO:0005262">
    <property type="term" value="F:calcium channel activity"/>
    <property type="evidence" value="ECO:0007669"/>
    <property type="project" value="InterPro"/>
</dbReference>
<gene>
    <name evidence="1" type="ORF">CYMTET_14554</name>
</gene>
<evidence type="ECO:0000313" key="2">
    <source>
        <dbReference type="Proteomes" id="UP001190700"/>
    </source>
</evidence>
<comment type="caution">
    <text evidence="1">The sequence shown here is derived from an EMBL/GenBank/DDBJ whole genome shotgun (WGS) entry which is preliminary data.</text>
</comment>